<dbReference type="EMBL" id="JAUEPN010000007">
    <property type="protein sequence ID" value="KAK3292139.1"/>
    <property type="molecule type" value="Genomic_DNA"/>
</dbReference>
<dbReference type="AlphaFoldDB" id="A0AAE0H964"/>
<dbReference type="GeneID" id="87843773"/>
<organism evidence="1 2">
    <name type="scientific">Chaetomium fimeti</name>
    <dbReference type="NCBI Taxonomy" id="1854472"/>
    <lineage>
        <taxon>Eukaryota</taxon>
        <taxon>Fungi</taxon>
        <taxon>Dikarya</taxon>
        <taxon>Ascomycota</taxon>
        <taxon>Pezizomycotina</taxon>
        <taxon>Sordariomycetes</taxon>
        <taxon>Sordariomycetidae</taxon>
        <taxon>Sordariales</taxon>
        <taxon>Chaetomiaceae</taxon>
        <taxon>Chaetomium</taxon>
    </lineage>
</organism>
<accession>A0AAE0H964</accession>
<dbReference type="RefSeq" id="XP_062655653.1">
    <property type="nucleotide sequence ID" value="XM_062806825.1"/>
</dbReference>
<reference evidence="1" key="1">
    <citation type="journal article" date="2023" name="Mol. Phylogenet. Evol.">
        <title>Genome-scale phylogeny and comparative genomics of the fungal order Sordariales.</title>
        <authorList>
            <person name="Hensen N."/>
            <person name="Bonometti L."/>
            <person name="Westerberg I."/>
            <person name="Brannstrom I.O."/>
            <person name="Guillou S."/>
            <person name="Cros-Aarteil S."/>
            <person name="Calhoun S."/>
            <person name="Haridas S."/>
            <person name="Kuo A."/>
            <person name="Mondo S."/>
            <person name="Pangilinan J."/>
            <person name="Riley R."/>
            <person name="LaButti K."/>
            <person name="Andreopoulos B."/>
            <person name="Lipzen A."/>
            <person name="Chen C."/>
            <person name="Yan M."/>
            <person name="Daum C."/>
            <person name="Ng V."/>
            <person name="Clum A."/>
            <person name="Steindorff A."/>
            <person name="Ohm R.A."/>
            <person name="Martin F."/>
            <person name="Silar P."/>
            <person name="Natvig D.O."/>
            <person name="Lalanne C."/>
            <person name="Gautier V."/>
            <person name="Ament-Velasquez S.L."/>
            <person name="Kruys A."/>
            <person name="Hutchinson M.I."/>
            <person name="Powell A.J."/>
            <person name="Barry K."/>
            <person name="Miller A.N."/>
            <person name="Grigoriev I.V."/>
            <person name="Debuchy R."/>
            <person name="Gladieux P."/>
            <person name="Hiltunen Thoren M."/>
            <person name="Johannesson H."/>
        </authorList>
    </citation>
    <scope>NUCLEOTIDE SEQUENCE</scope>
    <source>
        <strain evidence="1">CBS 168.71</strain>
    </source>
</reference>
<sequence length="168" mass="18471">MVWHGHLHWVDVQVAIIPFIRGADGQAEQDGIGIAAVILCPYSFEGSPRPDSYHDANNLLALRTNLADAVPKSTTLPHEAFHAIFGTAFLSGAAEAFDIARCLNLATSNVEAARTNPENYVFFIVHMYHLFGKKSGNSPWSISKQWDFKVHGTARGRIYGAIEPPEPE</sequence>
<proteinExistence type="predicted"/>
<dbReference type="GO" id="GO:0008237">
    <property type="term" value="F:metallopeptidase activity"/>
    <property type="evidence" value="ECO:0007669"/>
    <property type="project" value="InterPro"/>
</dbReference>
<dbReference type="InterPro" id="IPR024079">
    <property type="entry name" value="MetalloPept_cat_dom_sf"/>
</dbReference>
<reference evidence="1" key="2">
    <citation type="submission" date="2023-06" db="EMBL/GenBank/DDBJ databases">
        <authorList>
            <consortium name="Lawrence Berkeley National Laboratory"/>
            <person name="Haridas S."/>
            <person name="Hensen N."/>
            <person name="Bonometti L."/>
            <person name="Westerberg I."/>
            <person name="Brannstrom I.O."/>
            <person name="Guillou S."/>
            <person name="Cros-Aarteil S."/>
            <person name="Calhoun S."/>
            <person name="Kuo A."/>
            <person name="Mondo S."/>
            <person name="Pangilinan J."/>
            <person name="Riley R."/>
            <person name="Labutti K."/>
            <person name="Andreopoulos B."/>
            <person name="Lipzen A."/>
            <person name="Chen C."/>
            <person name="Yanf M."/>
            <person name="Daum C."/>
            <person name="Ng V."/>
            <person name="Clum A."/>
            <person name="Steindorff A."/>
            <person name="Ohm R."/>
            <person name="Martin F."/>
            <person name="Silar P."/>
            <person name="Natvig D."/>
            <person name="Lalanne C."/>
            <person name="Gautier V."/>
            <person name="Ament-Velasquez S.L."/>
            <person name="Kruys A."/>
            <person name="Hutchinson M.I."/>
            <person name="Powell A.J."/>
            <person name="Barry K."/>
            <person name="Miller A.N."/>
            <person name="Grigoriev I.V."/>
            <person name="Debuchy R."/>
            <person name="Gladieux P."/>
            <person name="Thoren M.H."/>
            <person name="Johannesson H."/>
        </authorList>
    </citation>
    <scope>NUCLEOTIDE SEQUENCE</scope>
    <source>
        <strain evidence="1">CBS 168.71</strain>
    </source>
</reference>
<comment type="caution">
    <text evidence="1">The sequence shown here is derived from an EMBL/GenBank/DDBJ whole genome shotgun (WGS) entry which is preliminary data.</text>
</comment>
<dbReference type="Proteomes" id="UP001278766">
    <property type="component" value="Unassembled WGS sequence"/>
</dbReference>
<name>A0AAE0H964_9PEZI</name>
<evidence type="ECO:0000313" key="2">
    <source>
        <dbReference type="Proteomes" id="UP001278766"/>
    </source>
</evidence>
<dbReference type="Gene3D" id="3.40.390.10">
    <property type="entry name" value="Collagenase (Catalytic Domain)"/>
    <property type="match status" value="1"/>
</dbReference>
<evidence type="ECO:0000313" key="1">
    <source>
        <dbReference type="EMBL" id="KAK3292139.1"/>
    </source>
</evidence>
<protein>
    <submittedName>
        <fullName evidence="1">Uncharacterized protein</fullName>
    </submittedName>
</protein>
<keyword evidence="2" id="KW-1185">Reference proteome</keyword>
<gene>
    <name evidence="1" type="ORF">B0H64DRAFT_445099</name>
</gene>